<dbReference type="EMBL" id="CM011693">
    <property type="protein sequence ID" value="TMS05712.1"/>
    <property type="molecule type" value="Genomic_DNA"/>
</dbReference>
<reference evidence="1" key="1">
    <citation type="submission" date="2018-11" db="EMBL/GenBank/DDBJ databases">
        <title>The sequence and de novo assembly of Larimichthys crocea genome using PacBio and Hi-C technologies.</title>
        <authorList>
            <person name="Xu P."/>
            <person name="Chen B."/>
            <person name="Zhou Z."/>
            <person name="Ke Q."/>
            <person name="Wu Y."/>
            <person name="Bai H."/>
            <person name="Pu F."/>
        </authorList>
    </citation>
    <scope>NUCLEOTIDE SEQUENCE</scope>
    <source>
        <tissue evidence="1">Muscle</tissue>
    </source>
</reference>
<keyword evidence="2" id="KW-1185">Reference proteome</keyword>
<accession>A0ACD3QF04</accession>
<gene>
    <name evidence="1" type="ORF">E3U43_004962</name>
</gene>
<evidence type="ECO:0000313" key="1">
    <source>
        <dbReference type="EMBL" id="TMS05712.1"/>
    </source>
</evidence>
<evidence type="ECO:0000313" key="2">
    <source>
        <dbReference type="Proteomes" id="UP000793456"/>
    </source>
</evidence>
<name>A0ACD3QF04_LARCR</name>
<sequence length="219" mass="24551">MSLQWLSGSSVCSLDIGGCNIQDEGLAALERIGLKKLVLAECVYITDIGIEKLCRNVRGLEHVDVSHCVALSDPAIRSISFYCRGLVTLRMSGCPKMTDMAVQYLTSGSQYLRELDVSGCVLLTDRSLRHLEKICPPFCSITMAFCSSISKVAALKLQPRVKYWEHSNDDPPYWFGYSSMGQTHAVTRSTRTDDTWEVAERHSANDMRRKYRGDINKSQ</sequence>
<protein>
    <submittedName>
        <fullName evidence="1">Uncharacterized protein</fullName>
    </submittedName>
</protein>
<organism evidence="1 2">
    <name type="scientific">Larimichthys crocea</name>
    <name type="common">Large yellow croaker</name>
    <name type="synonym">Pseudosciaena crocea</name>
    <dbReference type="NCBI Taxonomy" id="215358"/>
    <lineage>
        <taxon>Eukaryota</taxon>
        <taxon>Metazoa</taxon>
        <taxon>Chordata</taxon>
        <taxon>Craniata</taxon>
        <taxon>Vertebrata</taxon>
        <taxon>Euteleostomi</taxon>
        <taxon>Actinopterygii</taxon>
        <taxon>Neopterygii</taxon>
        <taxon>Teleostei</taxon>
        <taxon>Neoteleostei</taxon>
        <taxon>Acanthomorphata</taxon>
        <taxon>Eupercaria</taxon>
        <taxon>Sciaenidae</taxon>
        <taxon>Larimichthys</taxon>
    </lineage>
</organism>
<comment type="caution">
    <text evidence="1">The sequence shown here is derived from an EMBL/GenBank/DDBJ whole genome shotgun (WGS) entry which is preliminary data.</text>
</comment>
<proteinExistence type="predicted"/>
<dbReference type="Proteomes" id="UP000793456">
    <property type="component" value="Chromosome XX"/>
</dbReference>